<sequence length="310" mass="34735">MNQDTSAAQQLPVNIAQQQPVEPELPSQQQINDENAILLFIQGLLNKTARTPEERRYRQQVASAQKLIEQYYDEPAAKLDPPGERASKRTRQQLEDQIDQTIGDKDLEFEAELCKLSVNAQRASAAAITSLAVGDQQSATMWMLVSHHLNRIIAGEAQAKREAALMPDSLKGLVSGASNPVDIFGQKIIGNIKEKAKIPKLMQEHKENESTVSLSPTKQNDQPLVTVPLTMTSKTLNNLEDLILISIKINSKAEVDVTKETAMEIYNSNIVIISSQTNRTTHNQVDHLFKHNIQSRNDSDQRQRRDKKKD</sequence>
<organism evidence="1 2">
    <name type="scientific">Streblomastix strix</name>
    <dbReference type="NCBI Taxonomy" id="222440"/>
    <lineage>
        <taxon>Eukaryota</taxon>
        <taxon>Metamonada</taxon>
        <taxon>Preaxostyla</taxon>
        <taxon>Oxymonadida</taxon>
        <taxon>Streblomastigidae</taxon>
        <taxon>Streblomastix</taxon>
    </lineage>
</organism>
<reference evidence="1 2" key="1">
    <citation type="submission" date="2019-03" db="EMBL/GenBank/DDBJ databases">
        <title>Single cell metagenomics reveals metabolic interactions within the superorganism composed of flagellate Streblomastix strix and complex community of Bacteroidetes bacteria on its surface.</title>
        <authorList>
            <person name="Treitli S.C."/>
            <person name="Kolisko M."/>
            <person name="Husnik F."/>
            <person name="Keeling P."/>
            <person name="Hampl V."/>
        </authorList>
    </citation>
    <scope>NUCLEOTIDE SEQUENCE [LARGE SCALE GENOMIC DNA]</scope>
    <source>
        <strain evidence="1">ST1C</strain>
    </source>
</reference>
<name>A0A5J4V5L7_9EUKA</name>
<protein>
    <submittedName>
        <fullName evidence="1">Uncharacterized protein</fullName>
    </submittedName>
</protein>
<gene>
    <name evidence="1" type="ORF">EZS28_026344</name>
</gene>
<dbReference type="EMBL" id="SNRW01009354">
    <property type="protein sequence ID" value="KAA6378129.1"/>
    <property type="molecule type" value="Genomic_DNA"/>
</dbReference>
<dbReference type="AlphaFoldDB" id="A0A5J4V5L7"/>
<evidence type="ECO:0000313" key="2">
    <source>
        <dbReference type="Proteomes" id="UP000324800"/>
    </source>
</evidence>
<accession>A0A5J4V5L7</accession>
<proteinExistence type="predicted"/>
<comment type="caution">
    <text evidence="1">The sequence shown here is derived from an EMBL/GenBank/DDBJ whole genome shotgun (WGS) entry which is preliminary data.</text>
</comment>
<evidence type="ECO:0000313" key="1">
    <source>
        <dbReference type="EMBL" id="KAA6378129.1"/>
    </source>
</evidence>
<dbReference type="Proteomes" id="UP000324800">
    <property type="component" value="Unassembled WGS sequence"/>
</dbReference>